<feature type="region of interest" description="Disordered" evidence="2">
    <location>
        <begin position="1"/>
        <end position="117"/>
    </location>
</feature>
<evidence type="ECO:0000259" key="3">
    <source>
        <dbReference type="PROSITE" id="PS50003"/>
    </source>
</evidence>
<dbReference type="SUPFAM" id="SSF50729">
    <property type="entry name" value="PH domain-like"/>
    <property type="match status" value="1"/>
</dbReference>
<dbReference type="PROSITE" id="PS00741">
    <property type="entry name" value="DH_1"/>
    <property type="match status" value="1"/>
</dbReference>
<accession>A0AAD7MAD9</accession>
<dbReference type="InterPro" id="IPR000219">
    <property type="entry name" value="DH_dom"/>
</dbReference>
<dbReference type="SMART" id="SM00325">
    <property type="entry name" value="RhoGEF"/>
    <property type="match status" value="1"/>
</dbReference>
<dbReference type="Pfam" id="PF00780">
    <property type="entry name" value="CNH"/>
    <property type="match status" value="1"/>
</dbReference>
<evidence type="ECO:0000313" key="6">
    <source>
        <dbReference type="EMBL" id="KAJ7707684.1"/>
    </source>
</evidence>
<dbReference type="PROSITE" id="PS50003">
    <property type="entry name" value="PH_DOMAIN"/>
    <property type="match status" value="1"/>
</dbReference>
<dbReference type="PROSITE" id="PS50219">
    <property type="entry name" value="CNH"/>
    <property type="match status" value="1"/>
</dbReference>
<dbReference type="AlphaFoldDB" id="A0AAD7MAD9"/>
<dbReference type="InterPro" id="IPR052233">
    <property type="entry name" value="Rho-type_GEFs"/>
</dbReference>
<keyword evidence="1" id="KW-0344">Guanine-nucleotide releasing factor</keyword>
<dbReference type="PANTHER" id="PTHR46572:SF1">
    <property type="entry name" value="RHO1 GUANINE NUCLEOTIDE EXCHANGE FACTOR TUS1"/>
    <property type="match status" value="1"/>
</dbReference>
<dbReference type="Gene3D" id="1.20.900.10">
    <property type="entry name" value="Dbl homology (DH) domain"/>
    <property type="match status" value="1"/>
</dbReference>
<dbReference type="PANTHER" id="PTHR46572">
    <property type="entry name" value="RHO1 GDP-GTP EXCHANGE PROTEIN 1-RELATED"/>
    <property type="match status" value="1"/>
</dbReference>
<feature type="compositionally biased region" description="Polar residues" evidence="2">
    <location>
        <begin position="50"/>
        <end position="81"/>
    </location>
</feature>
<dbReference type="GO" id="GO:0005085">
    <property type="term" value="F:guanyl-nucleotide exchange factor activity"/>
    <property type="evidence" value="ECO:0007669"/>
    <property type="project" value="UniProtKB-KW"/>
</dbReference>
<dbReference type="Proteomes" id="UP001221757">
    <property type="component" value="Unassembled WGS sequence"/>
</dbReference>
<dbReference type="InterPro" id="IPR001180">
    <property type="entry name" value="CNH_dom"/>
</dbReference>
<evidence type="ECO:0000259" key="4">
    <source>
        <dbReference type="PROSITE" id="PS50010"/>
    </source>
</evidence>
<evidence type="ECO:0000256" key="2">
    <source>
        <dbReference type="SAM" id="MobiDB-lite"/>
    </source>
</evidence>
<reference evidence="6" key="1">
    <citation type="submission" date="2023-03" db="EMBL/GenBank/DDBJ databases">
        <title>Massive genome expansion in bonnet fungi (Mycena s.s.) driven by repeated elements and novel gene families across ecological guilds.</title>
        <authorList>
            <consortium name="Lawrence Berkeley National Laboratory"/>
            <person name="Harder C.B."/>
            <person name="Miyauchi S."/>
            <person name="Viragh M."/>
            <person name="Kuo A."/>
            <person name="Thoen E."/>
            <person name="Andreopoulos B."/>
            <person name="Lu D."/>
            <person name="Skrede I."/>
            <person name="Drula E."/>
            <person name="Henrissat B."/>
            <person name="Morin E."/>
            <person name="Kohler A."/>
            <person name="Barry K."/>
            <person name="LaButti K."/>
            <person name="Morin E."/>
            <person name="Salamov A."/>
            <person name="Lipzen A."/>
            <person name="Mereny Z."/>
            <person name="Hegedus B."/>
            <person name="Baldrian P."/>
            <person name="Stursova M."/>
            <person name="Weitz H."/>
            <person name="Taylor A."/>
            <person name="Grigoriev I.V."/>
            <person name="Nagy L.G."/>
            <person name="Martin F."/>
            <person name="Kauserud H."/>
        </authorList>
    </citation>
    <scope>NUCLEOTIDE SEQUENCE</scope>
    <source>
        <strain evidence="6">CBHHK067</strain>
    </source>
</reference>
<organism evidence="6 7">
    <name type="scientific">Mycena rosella</name>
    <name type="common">Pink bonnet</name>
    <name type="synonym">Agaricus rosellus</name>
    <dbReference type="NCBI Taxonomy" id="1033263"/>
    <lineage>
        <taxon>Eukaryota</taxon>
        <taxon>Fungi</taxon>
        <taxon>Dikarya</taxon>
        <taxon>Basidiomycota</taxon>
        <taxon>Agaricomycotina</taxon>
        <taxon>Agaricomycetes</taxon>
        <taxon>Agaricomycetidae</taxon>
        <taxon>Agaricales</taxon>
        <taxon>Marasmiineae</taxon>
        <taxon>Mycenaceae</taxon>
        <taxon>Mycena</taxon>
    </lineage>
</organism>
<dbReference type="InterPro" id="IPR011993">
    <property type="entry name" value="PH-like_dom_sf"/>
</dbReference>
<feature type="domain" description="DH" evidence="4">
    <location>
        <begin position="217"/>
        <end position="411"/>
    </location>
</feature>
<dbReference type="SUPFAM" id="SSF48065">
    <property type="entry name" value="DBL homology domain (DH-domain)"/>
    <property type="match status" value="1"/>
</dbReference>
<gene>
    <name evidence="6" type="ORF">B0H17DRAFT_1000886</name>
</gene>
<evidence type="ECO:0000313" key="7">
    <source>
        <dbReference type="Proteomes" id="UP001221757"/>
    </source>
</evidence>
<comment type="caution">
    <text evidence="6">The sequence shown here is derived from an EMBL/GenBank/DDBJ whole genome shotgun (WGS) entry which is preliminary data.</text>
</comment>
<sequence length="969" mass="108333">MHRQRPHVDIPTALPPGARHPQNPQPSSPAYSIQVTPPPYDYSWDLDSAEPQSSGTPRARTQSLYDQVLQNPPTRTTSASVSGYMPFPEPQIYRSASATSSQNGGGQPLGHRYSRSDIGPASLRLQRDPSMTSFMTSASGAYYTNDDSDFYASGGSADSHGDSNEGDEISRDLSHLSLHSDEGLRLFQTGELPDRDEEWHKLVSPEAREALGKREVQRQSVIFEVFKAEREYVFDLEAVREVFIDALRSASPPIIRESFLNKFINEVFGTLTNWRVAHIPIHVSALFARQREQHPVVQSISDIILDTALKDDFRSSYEVYIKNYPLAESRHRKELKQNQDYQAFVQSVSTDPRIRKRDLTTFLSRPVTRLPRLNLVLEQILKLTDDGHPDKDTLPIILDVLTSCIKSTQPGIEAAENKVKFWALCQSLVFQKGELIDMDLYADTRNLVRLAPVSRWNRTETGLSSWADLTAALLDNFLVLTKEETRANNVVKRYLVSRPIPLSFLRLGSFTSSAENRRDGLRYNSVWPFTIYHAASKTRQYTLYVSTEAERKRWHSVFQEAIGLHVARQEANMYFEPHTLTDHFFRQPTVKVKGSKPTGRVTSAVPFASEGRKFLAVGCFSGIYAGRLQTEHFNKALTASNPTSIFAIETVANKPFHRFIVQHDSSLVSYSLDILARVGLGQTDPKTLPASLEKHDTSNVQFSRVVRIGRRVLIVYASKRHFQTTLDLHVLEAVDPGGTILSPKRTKASSSASYFRPYGDPGFVAKDAHDITALVKTIAIATSDRIVILDPTNLTRSAITFVPDFTDASNATSSAMAALKKRLEGAKPLGLVRCSATELLVIFDSMGCYVTRHGTPSRSSGYMRWECKATAFAARGAHVLLFSPNFVEIRNVLTGLLVQVVEGQDIRLLHSSDEAILVVMRGGQDDEAGMSEKIVDLKETTEIAGPRTASVQPPAMWDEPPAMWDEWDM</sequence>
<dbReference type="InterPro" id="IPR001331">
    <property type="entry name" value="GDS_CDC24_CS"/>
</dbReference>
<evidence type="ECO:0000259" key="5">
    <source>
        <dbReference type="PROSITE" id="PS50219"/>
    </source>
</evidence>
<proteinExistence type="predicted"/>
<dbReference type="GO" id="GO:0035556">
    <property type="term" value="P:intracellular signal transduction"/>
    <property type="evidence" value="ECO:0007669"/>
    <property type="project" value="InterPro"/>
</dbReference>
<evidence type="ECO:0000256" key="1">
    <source>
        <dbReference type="ARBA" id="ARBA00022658"/>
    </source>
</evidence>
<feature type="domain" description="CNH" evidence="5">
    <location>
        <begin position="598"/>
        <end position="916"/>
    </location>
</feature>
<dbReference type="EMBL" id="JARKIE010000005">
    <property type="protein sequence ID" value="KAJ7707684.1"/>
    <property type="molecule type" value="Genomic_DNA"/>
</dbReference>
<dbReference type="Gene3D" id="2.30.29.30">
    <property type="entry name" value="Pleckstrin-homology domain (PH domain)/Phosphotyrosine-binding domain (PTB)"/>
    <property type="match status" value="1"/>
</dbReference>
<dbReference type="PROSITE" id="PS50010">
    <property type="entry name" value="DH_2"/>
    <property type="match status" value="1"/>
</dbReference>
<dbReference type="InterPro" id="IPR001849">
    <property type="entry name" value="PH_domain"/>
</dbReference>
<feature type="domain" description="PH" evidence="3">
    <location>
        <begin position="446"/>
        <end position="563"/>
    </location>
</feature>
<name>A0AAD7MAD9_MYCRO</name>
<protein>
    <submittedName>
        <fullName evidence="6">Uncharacterized protein</fullName>
    </submittedName>
</protein>
<dbReference type="CDD" id="cd00160">
    <property type="entry name" value="RhoGEF"/>
    <property type="match status" value="1"/>
</dbReference>
<dbReference type="InterPro" id="IPR035899">
    <property type="entry name" value="DBL_dom_sf"/>
</dbReference>
<keyword evidence="7" id="KW-1185">Reference proteome</keyword>
<dbReference type="Pfam" id="PF00621">
    <property type="entry name" value="RhoGEF"/>
    <property type="match status" value="1"/>
</dbReference>
<dbReference type="SMART" id="SM00036">
    <property type="entry name" value="CNH"/>
    <property type="match status" value="1"/>
</dbReference>
<dbReference type="SMART" id="SM00233">
    <property type="entry name" value="PH"/>
    <property type="match status" value="1"/>
</dbReference>